<accession>A0AB34KB36</accession>
<feature type="signal peptide" evidence="1">
    <location>
        <begin position="1"/>
        <end position="16"/>
    </location>
</feature>
<dbReference type="AlphaFoldDB" id="A0AB34KB36"/>
<keyword evidence="1" id="KW-0732">Signal</keyword>
<dbReference type="InterPro" id="IPR017853">
    <property type="entry name" value="GH"/>
</dbReference>
<evidence type="ECO:0000313" key="2">
    <source>
        <dbReference type="EMBL" id="KAL1529855.1"/>
    </source>
</evidence>
<name>A0AB34KB36_PRYPA</name>
<evidence type="ECO:0000313" key="3">
    <source>
        <dbReference type="Proteomes" id="UP001515480"/>
    </source>
</evidence>
<sequence length="313" mass="34212">MSARLTIAALVCGAAAQTARLAARNRSLFLDGQGPHFFRAVLYSPTAWGADDDIYFQTGYYQRQWPELFARDVQLMSLMGANAVRLHGFFGIANNLRRHTAFLDAAFNSNISVFLSYDLVGQGEGAVSLRSPLAQDAAVRSFRTYLLAAKHRATVMVFVGDRSVPCQFGENIEEFAAVLNTFCSEARQLGLSCTVPLANLPLPVAVHVARYGALDLRPSRGVIDWLEIMAPRMPRMDVLSASLTASNSSTNVTFELNLSALPSQLPNRPFLVADYGIDAFNTTEWFAQARELATILLTVLVCSLQVKSLGLPS</sequence>
<dbReference type="Gene3D" id="3.20.20.80">
    <property type="entry name" value="Glycosidases"/>
    <property type="match status" value="1"/>
</dbReference>
<dbReference type="SUPFAM" id="SSF51445">
    <property type="entry name" value="(Trans)glycosidases"/>
    <property type="match status" value="1"/>
</dbReference>
<keyword evidence="3" id="KW-1185">Reference proteome</keyword>
<evidence type="ECO:0000256" key="1">
    <source>
        <dbReference type="SAM" id="SignalP"/>
    </source>
</evidence>
<comment type="caution">
    <text evidence="2">The sequence shown here is derived from an EMBL/GenBank/DDBJ whole genome shotgun (WGS) entry which is preliminary data.</text>
</comment>
<gene>
    <name evidence="2" type="ORF">AB1Y20_000786</name>
</gene>
<protein>
    <submittedName>
        <fullName evidence="2">Uncharacterized protein</fullName>
    </submittedName>
</protein>
<proteinExistence type="predicted"/>
<dbReference type="EMBL" id="JBGBPQ010000001">
    <property type="protein sequence ID" value="KAL1529855.1"/>
    <property type="molecule type" value="Genomic_DNA"/>
</dbReference>
<reference evidence="2 3" key="1">
    <citation type="journal article" date="2024" name="Science">
        <title>Giant polyketide synthase enzymes in the biosynthesis of giant marine polyether toxins.</title>
        <authorList>
            <person name="Fallon T.R."/>
            <person name="Shende V.V."/>
            <person name="Wierzbicki I.H."/>
            <person name="Pendleton A.L."/>
            <person name="Watervoot N.F."/>
            <person name="Auber R.P."/>
            <person name="Gonzalez D.J."/>
            <person name="Wisecaver J.H."/>
            <person name="Moore B.S."/>
        </authorList>
    </citation>
    <scope>NUCLEOTIDE SEQUENCE [LARGE SCALE GENOMIC DNA]</scope>
    <source>
        <strain evidence="2 3">12B1</strain>
    </source>
</reference>
<feature type="chain" id="PRO_5044235488" evidence="1">
    <location>
        <begin position="17"/>
        <end position="313"/>
    </location>
</feature>
<organism evidence="2 3">
    <name type="scientific">Prymnesium parvum</name>
    <name type="common">Toxic golden alga</name>
    <dbReference type="NCBI Taxonomy" id="97485"/>
    <lineage>
        <taxon>Eukaryota</taxon>
        <taxon>Haptista</taxon>
        <taxon>Haptophyta</taxon>
        <taxon>Prymnesiophyceae</taxon>
        <taxon>Prymnesiales</taxon>
        <taxon>Prymnesiaceae</taxon>
        <taxon>Prymnesium</taxon>
    </lineage>
</organism>
<dbReference type="Proteomes" id="UP001515480">
    <property type="component" value="Unassembled WGS sequence"/>
</dbReference>